<dbReference type="RefSeq" id="WP_124087882.1">
    <property type="nucleotide sequence ID" value="NZ_UXAW01000088.1"/>
</dbReference>
<name>A0A3P5XB73_9RHOB</name>
<dbReference type="Proteomes" id="UP000277498">
    <property type="component" value="Unassembled WGS sequence"/>
</dbReference>
<keyword evidence="3" id="KW-1185">Reference proteome</keyword>
<gene>
    <name evidence="2" type="ORF">XINFAN_03167</name>
</gene>
<evidence type="ECO:0000256" key="1">
    <source>
        <dbReference type="SAM" id="SignalP"/>
    </source>
</evidence>
<evidence type="ECO:0000313" key="2">
    <source>
        <dbReference type="EMBL" id="VDC31812.1"/>
    </source>
</evidence>
<dbReference type="OrthoDB" id="7861248at2"/>
<dbReference type="EMBL" id="UXAW01000088">
    <property type="protein sequence ID" value="VDC31812.1"/>
    <property type="molecule type" value="Genomic_DNA"/>
</dbReference>
<evidence type="ECO:0000313" key="3">
    <source>
        <dbReference type="Proteomes" id="UP000277498"/>
    </source>
</evidence>
<feature type="chain" id="PRO_5018181350" evidence="1">
    <location>
        <begin position="18"/>
        <end position="109"/>
    </location>
</feature>
<protein>
    <submittedName>
        <fullName evidence="2">Uncharacterized protein</fullName>
    </submittedName>
</protein>
<proteinExistence type="predicted"/>
<dbReference type="AlphaFoldDB" id="A0A3P5XB73"/>
<organism evidence="2 3">
    <name type="scientific">Pseudogemmobacter humi</name>
    <dbReference type="NCBI Taxonomy" id="2483812"/>
    <lineage>
        <taxon>Bacteria</taxon>
        <taxon>Pseudomonadati</taxon>
        <taxon>Pseudomonadota</taxon>
        <taxon>Alphaproteobacteria</taxon>
        <taxon>Rhodobacterales</taxon>
        <taxon>Paracoccaceae</taxon>
        <taxon>Pseudogemmobacter</taxon>
    </lineage>
</organism>
<accession>A0A3P5XB73</accession>
<keyword evidence="1" id="KW-0732">Signal</keyword>
<feature type="signal peptide" evidence="1">
    <location>
        <begin position="1"/>
        <end position="17"/>
    </location>
</feature>
<sequence>MRKLAMLLAVLALPALAGEAWHGLSDEAIAPALAARSMAFPDGTTWGFFADGRVLEGGVWGRWQVGDETLCLIWPGAEARCYTLEASGIDLRFTPLKGGTALVARYSDL</sequence>
<reference evidence="2 3" key="1">
    <citation type="submission" date="2018-11" db="EMBL/GenBank/DDBJ databases">
        <authorList>
            <person name="Criscuolo A."/>
        </authorList>
    </citation>
    <scope>NUCLEOTIDE SEQUENCE [LARGE SCALE GENOMIC DNA]</scope>
    <source>
        <strain evidence="2">ACIP111625</strain>
    </source>
</reference>